<dbReference type="PANTHER" id="PTHR44337:SF20">
    <property type="entry name" value="CARCINOEMBRYONIC ANTIGEN-RELATED CELL ADHESION MOLECULE 5-RELATED"/>
    <property type="match status" value="1"/>
</dbReference>
<dbReference type="InterPro" id="IPR002048">
    <property type="entry name" value="EF_hand_dom"/>
</dbReference>
<dbReference type="SMART" id="SM00408">
    <property type="entry name" value="IGc2"/>
    <property type="match status" value="1"/>
</dbReference>
<dbReference type="SUPFAM" id="SSF48726">
    <property type="entry name" value="Immunoglobulin"/>
    <property type="match status" value="1"/>
</dbReference>
<dbReference type="CDD" id="cd20948">
    <property type="entry name" value="IgC2_CEACAM5-like"/>
    <property type="match status" value="1"/>
</dbReference>
<keyword evidence="3" id="KW-0325">Glycoprotein</keyword>
<dbReference type="Pfam" id="PF00036">
    <property type="entry name" value="EF-hand_1"/>
    <property type="match status" value="1"/>
</dbReference>
<keyword evidence="2" id="KW-1015">Disulfide bond</keyword>
<evidence type="ECO:0000256" key="1">
    <source>
        <dbReference type="ARBA" id="ARBA00022729"/>
    </source>
</evidence>
<organism evidence="7 8">
    <name type="scientific">Microtus ochrogaster</name>
    <name type="common">Prairie vole</name>
    <dbReference type="NCBI Taxonomy" id="79684"/>
    <lineage>
        <taxon>Eukaryota</taxon>
        <taxon>Metazoa</taxon>
        <taxon>Chordata</taxon>
        <taxon>Craniata</taxon>
        <taxon>Vertebrata</taxon>
        <taxon>Euteleostomi</taxon>
        <taxon>Mammalia</taxon>
        <taxon>Eutheria</taxon>
        <taxon>Euarchontoglires</taxon>
        <taxon>Glires</taxon>
        <taxon>Rodentia</taxon>
        <taxon>Myomorpha</taxon>
        <taxon>Muroidea</taxon>
        <taxon>Cricetidae</taxon>
        <taxon>Arvicolinae</taxon>
        <taxon>Microtus</taxon>
    </lineage>
</organism>
<comment type="caution">
    <text evidence="7">The sequence shown here is derived from an EMBL/GenBank/DDBJ whole genome shotgun (WGS) entry which is preliminary data.</text>
</comment>
<dbReference type="SUPFAM" id="SSF47473">
    <property type="entry name" value="EF-hand"/>
    <property type="match status" value="1"/>
</dbReference>
<evidence type="ECO:0000313" key="8">
    <source>
        <dbReference type="Proteomes" id="UP000710432"/>
    </source>
</evidence>
<feature type="domain" description="Ig-like" evidence="6">
    <location>
        <begin position="8"/>
        <end position="89"/>
    </location>
</feature>
<dbReference type="SMART" id="SM00054">
    <property type="entry name" value="EFh"/>
    <property type="match status" value="1"/>
</dbReference>
<dbReference type="PROSITE" id="PS50835">
    <property type="entry name" value="IG_LIKE"/>
    <property type="match status" value="1"/>
</dbReference>
<reference evidence="7" key="1">
    <citation type="submission" date="2020-03" db="EMBL/GenBank/DDBJ databases">
        <title>Studies in the Genomics of Life Span.</title>
        <authorList>
            <person name="Glass D."/>
        </authorList>
    </citation>
    <scope>NUCLEOTIDE SEQUENCE</scope>
    <source>
        <strain evidence="7">LTLLF</strain>
        <tissue evidence="7">Muscle</tissue>
    </source>
</reference>
<dbReference type="AlphaFoldDB" id="A0A8J6GLC9"/>
<dbReference type="PANTHER" id="PTHR44337">
    <property type="entry name" value="CARCINOEMBRYONIC ANTIGEN-RELATED CELL ADHESION MOLECULE 8"/>
    <property type="match status" value="1"/>
</dbReference>
<dbReference type="GO" id="GO:0009986">
    <property type="term" value="C:cell surface"/>
    <property type="evidence" value="ECO:0007669"/>
    <property type="project" value="TreeGrafter"/>
</dbReference>
<sequence>VVFVTDGPDVPIISPSNTYFRSRTNLSLSCHSAALPPALYSWFVNGELVSSSQELFIPNITTNNSGSYTCFVYNSVTGLNKTTVKNNITALGTAKTKTTKKPPKQVTFNVFVVFDQSQIQESKEAFNMIDQNRDGFIHKEELLDMLASMRNNPMMNIWMP</sequence>
<dbReference type="EMBL" id="JAATJU010021689">
    <property type="protein sequence ID" value="KAH0513012.1"/>
    <property type="molecule type" value="Genomic_DNA"/>
</dbReference>
<dbReference type="Proteomes" id="UP000710432">
    <property type="component" value="Unassembled WGS sequence"/>
</dbReference>
<evidence type="ECO:0000256" key="3">
    <source>
        <dbReference type="ARBA" id="ARBA00023180"/>
    </source>
</evidence>
<dbReference type="Pfam" id="PF13895">
    <property type="entry name" value="Ig_2"/>
    <property type="match status" value="1"/>
</dbReference>
<dbReference type="InterPro" id="IPR003599">
    <property type="entry name" value="Ig_sub"/>
</dbReference>
<proteinExistence type="predicted"/>
<dbReference type="GO" id="GO:0007157">
    <property type="term" value="P:heterophilic cell-cell adhesion via plasma membrane cell adhesion molecules"/>
    <property type="evidence" value="ECO:0007669"/>
    <property type="project" value="TreeGrafter"/>
</dbReference>
<evidence type="ECO:0000313" key="7">
    <source>
        <dbReference type="EMBL" id="KAH0513012.1"/>
    </source>
</evidence>
<evidence type="ECO:0000256" key="4">
    <source>
        <dbReference type="ARBA" id="ARBA00023319"/>
    </source>
</evidence>
<feature type="non-terminal residue" evidence="7">
    <location>
        <position position="1"/>
    </location>
</feature>
<protein>
    <submittedName>
        <fullName evidence="7">Carcinoembryonic antigen-related cell adhesion molecule 1</fullName>
    </submittedName>
</protein>
<keyword evidence="1" id="KW-0732">Signal</keyword>
<evidence type="ECO:0000259" key="6">
    <source>
        <dbReference type="PROSITE" id="PS50835"/>
    </source>
</evidence>
<dbReference type="InterPro" id="IPR013783">
    <property type="entry name" value="Ig-like_fold"/>
</dbReference>
<dbReference type="SMART" id="SM00409">
    <property type="entry name" value="IG"/>
    <property type="match status" value="1"/>
</dbReference>
<dbReference type="PROSITE" id="PS50222">
    <property type="entry name" value="EF_HAND_2"/>
    <property type="match status" value="1"/>
</dbReference>
<dbReference type="InterPro" id="IPR052598">
    <property type="entry name" value="IgSF_CEA-related"/>
</dbReference>
<evidence type="ECO:0000259" key="5">
    <source>
        <dbReference type="PROSITE" id="PS50222"/>
    </source>
</evidence>
<name>A0A8J6GLC9_MICOH</name>
<dbReference type="Gene3D" id="1.10.238.10">
    <property type="entry name" value="EF-hand"/>
    <property type="match status" value="1"/>
</dbReference>
<feature type="domain" description="EF-hand" evidence="5">
    <location>
        <begin position="117"/>
        <end position="152"/>
    </location>
</feature>
<gene>
    <name evidence="7" type="ORF">LTLLF_142505</name>
</gene>
<dbReference type="Gene3D" id="2.60.40.10">
    <property type="entry name" value="Immunoglobulins"/>
    <property type="match status" value="1"/>
</dbReference>
<accession>A0A8J6GLC9</accession>
<evidence type="ECO:0000256" key="2">
    <source>
        <dbReference type="ARBA" id="ARBA00023157"/>
    </source>
</evidence>
<dbReference type="InterPro" id="IPR011992">
    <property type="entry name" value="EF-hand-dom_pair"/>
</dbReference>
<dbReference type="InterPro" id="IPR003598">
    <property type="entry name" value="Ig_sub2"/>
</dbReference>
<dbReference type="InterPro" id="IPR036179">
    <property type="entry name" value="Ig-like_dom_sf"/>
</dbReference>
<keyword evidence="4" id="KW-0393">Immunoglobulin domain</keyword>
<dbReference type="GO" id="GO:0005509">
    <property type="term" value="F:calcium ion binding"/>
    <property type="evidence" value="ECO:0007669"/>
    <property type="project" value="InterPro"/>
</dbReference>
<dbReference type="InterPro" id="IPR007110">
    <property type="entry name" value="Ig-like_dom"/>
</dbReference>